<dbReference type="AlphaFoldDB" id="A0A5K3FYI4"/>
<sequence length="112" mass="12237">MKRMSALRGHVGGRDLLDWTEAMPCLQHWLYSTKGPSYQNSTIQDTSEAFLLVCCGSHISGVASHRASGAVAKRECNSANRIVPYATRCRLFAIGHLCSSLAGFIQHSDVVK</sequence>
<dbReference type="WBParaSite" id="MCU_012984-RA">
    <property type="protein sequence ID" value="MCU_012984-RA"/>
    <property type="gene ID" value="MCU_012984"/>
</dbReference>
<organism evidence="1">
    <name type="scientific">Mesocestoides corti</name>
    <name type="common">Flatworm</name>
    <dbReference type="NCBI Taxonomy" id="53468"/>
    <lineage>
        <taxon>Eukaryota</taxon>
        <taxon>Metazoa</taxon>
        <taxon>Spiralia</taxon>
        <taxon>Lophotrochozoa</taxon>
        <taxon>Platyhelminthes</taxon>
        <taxon>Cestoda</taxon>
        <taxon>Eucestoda</taxon>
        <taxon>Cyclophyllidea</taxon>
        <taxon>Mesocestoididae</taxon>
        <taxon>Mesocestoides</taxon>
    </lineage>
</organism>
<evidence type="ECO:0000313" key="1">
    <source>
        <dbReference type="WBParaSite" id="MCU_012984-RA"/>
    </source>
</evidence>
<protein>
    <submittedName>
        <fullName evidence="1">Uncharacterized protein</fullName>
    </submittedName>
</protein>
<reference evidence="1" key="1">
    <citation type="submission" date="2019-11" db="UniProtKB">
        <authorList>
            <consortium name="WormBaseParasite"/>
        </authorList>
    </citation>
    <scope>IDENTIFICATION</scope>
</reference>
<accession>A0A5K3FYI4</accession>
<name>A0A5K3FYI4_MESCO</name>
<proteinExistence type="predicted"/>